<comment type="subunit">
    <text evidence="2 3">Homodimer.</text>
</comment>
<dbReference type="RefSeq" id="WP_035340109.1">
    <property type="nucleotide sequence ID" value="NZ_BAUU01000002.1"/>
</dbReference>
<keyword evidence="3" id="KW-0749">Sporulation</keyword>
<dbReference type="PANTHER" id="PTHR39161:SF2">
    <property type="entry name" value="ADAPTER PROTEIN MECA 2"/>
    <property type="match status" value="1"/>
</dbReference>
<evidence type="ECO:0000256" key="2">
    <source>
        <dbReference type="ARBA" id="ARBA00011738"/>
    </source>
</evidence>
<keyword evidence="5" id="KW-1185">Reference proteome</keyword>
<evidence type="ECO:0000313" key="5">
    <source>
        <dbReference type="Proteomes" id="UP000018895"/>
    </source>
</evidence>
<dbReference type="Gene3D" id="3.30.70.1950">
    <property type="match status" value="1"/>
</dbReference>
<sequence>MRLERLTTNKFKAFLSNDDMNERGLTKDDLWQDLPKVHDLFREMMLEADDELGFKIDGPIAVEVYAMPAQGMVIVVSKCEVDEWSNEDLDDGYIEMQVTLDETEDFYYVFDDIESVLLLAERLYNLGIVNGTLYTFEGHYYLAFEEFDVDIDLEETFVAILSEYGSPATVSIYRVQEYGKCLMEHNAIQLLYTHFFNH</sequence>
<dbReference type="InterPro" id="IPR038471">
    <property type="entry name" value="MecA_C_sf"/>
</dbReference>
<evidence type="ECO:0000256" key="1">
    <source>
        <dbReference type="ARBA" id="ARBA00005397"/>
    </source>
</evidence>
<dbReference type="PIRSF" id="PIRSF029008">
    <property type="entry name" value="MecA"/>
    <property type="match status" value="1"/>
</dbReference>
<comment type="domain">
    <text evidence="3">The N-terminal domain has binding sites for ComK and probably for unfolded/aggregated proteins; the C-terminal domain interacts with ClpC.</text>
</comment>
<dbReference type="HAMAP" id="MF_01124">
    <property type="entry name" value="MecA"/>
    <property type="match status" value="1"/>
</dbReference>
<protein>
    <recommendedName>
        <fullName evidence="3">Adapter protein MecA</fullName>
    </recommendedName>
</protein>
<dbReference type="GO" id="GO:0030420">
    <property type="term" value="P:establishment of competence for transformation"/>
    <property type="evidence" value="ECO:0007669"/>
    <property type="project" value="UniProtKB-KW"/>
</dbReference>
<dbReference type="InterPro" id="IPR008681">
    <property type="entry name" value="Neg-reg_MecA"/>
</dbReference>
<dbReference type="GO" id="GO:0045808">
    <property type="term" value="P:negative regulation of establishment of competence for transformation"/>
    <property type="evidence" value="ECO:0007669"/>
    <property type="project" value="UniProtKB-UniRule"/>
</dbReference>
<dbReference type="Pfam" id="PF05389">
    <property type="entry name" value="MecA"/>
    <property type="match status" value="1"/>
</dbReference>
<dbReference type="GO" id="GO:0030435">
    <property type="term" value="P:sporulation resulting in formation of a cellular spore"/>
    <property type="evidence" value="ECO:0007669"/>
    <property type="project" value="UniProtKB-KW"/>
</dbReference>
<organism evidence="4 5">
    <name type="scientific">Halalkalibacter hemicellulosilyticusJCM 9152</name>
    <dbReference type="NCBI Taxonomy" id="1236971"/>
    <lineage>
        <taxon>Bacteria</taxon>
        <taxon>Bacillati</taxon>
        <taxon>Bacillota</taxon>
        <taxon>Bacilli</taxon>
        <taxon>Bacillales</taxon>
        <taxon>Bacillaceae</taxon>
        <taxon>Halalkalibacter</taxon>
    </lineage>
</organism>
<dbReference type="STRING" id="1236971.JCM9152_323"/>
<comment type="similarity">
    <text evidence="1 3">Belongs to the MecA family.</text>
</comment>
<dbReference type="NCBIfam" id="NF002781">
    <property type="entry name" value="PRK02899.1"/>
    <property type="match status" value="1"/>
</dbReference>
<evidence type="ECO:0000256" key="3">
    <source>
        <dbReference type="HAMAP-Rule" id="MF_01124"/>
    </source>
</evidence>
<gene>
    <name evidence="3" type="primary">mecA</name>
    <name evidence="4" type="ORF">JCM9152_323</name>
</gene>
<accession>W4QCA1</accession>
<reference evidence="4" key="1">
    <citation type="journal article" date="2014" name="Genome Announc.">
        <title>Draft Genome Sequences of Three Alkaliphilic Bacillus Strains, Bacillus wakoensis JCM 9140T, Bacillus akibai JCM 9157T, and Bacillus hemicellulosilyticus JCM 9152T.</title>
        <authorList>
            <person name="Yuki M."/>
            <person name="Oshima K."/>
            <person name="Suda W."/>
            <person name="Oshida Y."/>
            <person name="Kitamura K."/>
            <person name="Iida T."/>
            <person name="Hattori M."/>
            <person name="Ohkuma M."/>
        </authorList>
    </citation>
    <scope>NUCLEOTIDE SEQUENCE [LARGE SCALE GENOMIC DNA]</scope>
    <source>
        <strain evidence="4">JCM 9152</strain>
    </source>
</reference>
<dbReference type="OrthoDB" id="2085234at2"/>
<keyword evidence="3" id="KW-0178">Competence</keyword>
<dbReference type="EMBL" id="BAUU01000002">
    <property type="protein sequence ID" value="GAE28984.1"/>
    <property type="molecule type" value="Genomic_DNA"/>
</dbReference>
<proteinExistence type="inferred from homology"/>
<dbReference type="AlphaFoldDB" id="W4QCA1"/>
<comment type="function">
    <text evidence="3">Enables the recognition and targeting of unfolded and aggregated proteins to the ClpC protease or to other proteins involved in proteolysis. Acts negatively in the development of competence by binding ComK and recruiting it to the ClpCP protease. When overexpressed, inhibits sporulation. Also involved in Spx degradation by ClpC.</text>
</comment>
<dbReference type="GO" id="GO:0042174">
    <property type="term" value="P:negative regulation of sporulation resulting in formation of a cellular spore"/>
    <property type="evidence" value="ECO:0007669"/>
    <property type="project" value="UniProtKB-UniRule"/>
</dbReference>
<dbReference type="PANTHER" id="PTHR39161">
    <property type="entry name" value="ADAPTER PROTEIN MECA"/>
    <property type="match status" value="1"/>
</dbReference>
<dbReference type="Proteomes" id="UP000018895">
    <property type="component" value="Unassembled WGS sequence"/>
</dbReference>
<evidence type="ECO:0000313" key="4">
    <source>
        <dbReference type="EMBL" id="GAE28984.1"/>
    </source>
</evidence>
<comment type="caution">
    <text evidence="4">The sequence shown here is derived from an EMBL/GenBank/DDBJ whole genome shotgun (WGS) entry which is preliminary data.</text>
</comment>
<dbReference type="GO" id="GO:0030674">
    <property type="term" value="F:protein-macromolecule adaptor activity"/>
    <property type="evidence" value="ECO:0007669"/>
    <property type="project" value="UniProtKB-UniRule"/>
</dbReference>
<name>W4QCA1_9BACI</name>